<proteinExistence type="inferred from homology"/>
<dbReference type="AlphaFoldDB" id="A0A8J3D1P2"/>
<dbReference type="GO" id="GO:0017001">
    <property type="term" value="P:antibiotic catabolic process"/>
    <property type="evidence" value="ECO:0007669"/>
    <property type="project" value="UniProtKB-ARBA"/>
</dbReference>
<dbReference type="SUPFAM" id="SSF56281">
    <property type="entry name" value="Metallo-hydrolase/oxidoreductase"/>
    <property type="match status" value="1"/>
</dbReference>
<dbReference type="InterPro" id="IPR001279">
    <property type="entry name" value="Metallo-B-lactamas"/>
</dbReference>
<sequence>MKMDFNYIKIKKVELDGATIHCVQAPEDGEMVNAQLIETPNQLLLVDTLQLVPHANELRQYVDSLGKPLSRILITHHHPDHWFGTSSFEGFEIAAFPETIGIMGALADYLLGYHRSLHPDQPDVIPDNKVLPTVQVQEGEFDLDGLKINLIKVLDTECPVNMVVELPEEKTLLAQDLIYHQAYPYFGERTQAGEYSFDNWIATLESFETKGYRHILPGHGDPTTPEIIPVMIGYLKFVKQQVNDGLRGQDLIQRIKAEYPDYGLELTLHMSNYMLFEFQNQG</sequence>
<evidence type="ECO:0000259" key="2">
    <source>
        <dbReference type="SMART" id="SM00849"/>
    </source>
</evidence>
<dbReference type="InterPro" id="IPR050855">
    <property type="entry name" value="NDM-1-like"/>
</dbReference>
<comment type="similarity">
    <text evidence="1">Belongs to the metallo-beta-lactamase superfamily. Class-B beta-lactamase family.</text>
</comment>
<evidence type="ECO:0000313" key="4">
    <source>
        <dbReference type="Proteomes" id="UP000598271"/>
    </source>
</evidence>
<keyword evidence="4" id="KW-1185">Reference proteome</keyword>
<accession>A0A8J3D1P2</accession>
<evidence type="ECO:0000256" key="1">
    <source>
        <dbReference type="ARBA" id="ARBA00005250"/>
    </source>
</evidence>
<comment type="caution">
    <text evidence="3">The sequence shown here is derived from an EMBL/GenBank/DDBJ whole genome shotgun (WGS) entry which is preliminary data.</text>
</comment>
<evidence type="ECO:0000313" key="3">
    <source>
        <dbReference type="EMBL" id="GHB57623.1"/>
    </source>
</evidence>
<dbReference type="SMART" id="SM00849">
    <property type="entry name" value="Lactamase_B"/>
    <property type="match status" value="1"/>
</dbReference>
<dbReference type="PANTHER" id="PTHR42951">
    <property type="entry name" value="METALLO-BETA-LACTAMASE DOMAIN-CONTAINING"/>
    <property type="match status" value="1"/>
</dbReference>
<dbReference type="EMBL" id="BMXF01000001">
    <property type="protein sequence ID" value="GHB57623.1"/>
    <property type="molecule type" value="Genomic_DNA"/>
</dbReference>
<feature type="domain" description="Metallo-beta-lactamase" evidence="2">
    <location>
        <begin position="31"/>
        <end position="219"/>
    </location>
</feature>
<organism evidence="3 4">
    <name type="scientific">Persicitalea jodogahamensis</name>
    <dbReference type="NCBI Taxonomy" id="402147"/>
    <lineage>
        <taxon>Bacteria</taxon>
        <taxon>Pseudomonadati</taxon>
        <taxon>Bacteroidota</taxon>
        <taxon>Cytophagia</taxon>
        <taxon>Cytophagales</taxon>
        <taxon>Spirosomataceae</taxon>
        <taxon>Persicitalea</taxon>
    </lineage>
</organism>
<dbReference type="Proteomes" id="UP000598271">
    <property type="component" value="Unassembled WGS sequence"/>
</dbReference>
<dbReference type="InterPro" id="IPR036866">
    <property type="entry name" value="RibonucZ/Hydroxyglut_hydro"/>
</dbReference>
<dbReference type="Gene3D" id="3.60.15.10">
    <property type="entry name" value="Ribonuclease Z/Hydroxyacylglutathione hydrolase-like"/>
    <property type="match status" value="1"/>
</dbReference>
<dbReference type="Pfam" id="PF00753">
    <property type="entry name" value="Lactamase_B"/>
    <property type="match status" value="1"/>
</dbReference>
<protein>
    <submittedName>
        <fullName evidence="3">MBL fold metallo-hydrolase</fullName>
    </submittedName>
</protein>
<dbReference type="PANTHER" id="PTHR42951:SF4">
    <property type="entry name" value="ACYL-COENZYME A THIOESTERASE MBLAC2"/>
    <property type="match status" value="1"/>
</dbReference>
<name>A0A8J3D1P2_9BACT</name>
<gene>
    <name evidence="3" type="ORF">GCM10007390_08800</name>
</gene>
<reference evidence="3 4" key="1">
    <citation type="journal article" date="2014" name="Int. J. Syst. Evol. Microbiol.">
        <title>Complete genome sequence of Corynebacterium casei LMG S-19264T (=DSM 44701T), isolated from a smear-ripened cheese.</title>
        <authorList>
            <consortium name="US DOE Joint Genome Institute (JGI-PGF)"/>
            <person name="Walter F."/>
            <person name="Albersmeier A."/>
            <person name="Kalinowski J."/>
            <person name="Ruckert C."/>
        </authorList>
    </citation>
    <scope>NUCLEOTIDE SEQUENCE [LARGE SCALE GENOMIC DNA]</scope>
    <source>
        <strain evidence="3 4">KCTC 12866</strain>
    </source>
</reference>